<proteinExistence type="predicted"/>
<accession>A0ABW0QTX4</accession>
<dbReference type="EMBL" id="JBHSNC010000007">
    <property type="protein sequence ID" value="MFC5528270.1"/>
    <property type="molecule type" value="Genomic_DNA"/>
</dbReference>
<dbReference type="Proteomes" id="UP001596108">
    <property type="component" value="Unassembled WGS sequence"/>
</dbReference>
<comment type="caution">
    <text evidence="1">The sequence shown here is derived from an EMBL/GenBank/DDBJ whole genome shotgun (WGS) entry which is preliminary data.</text>
</comment>
<name>A0ABW0QTX4_9BACL</name>
<gene>
    <name evidence="1" type="ORF">ACFPQ4_02235</name>
</gene>
<evidence type="ECO:0000313" key="2">
    <source>
        <dbReference type="Proteomes" id="UP001596108"/>
    </source>
</evidence>
<sequence>MANRPKLNAYEKAIVDQLQQRYGYSAAVARDILEEYRPVLGLIGGYPMASDYAEYFHLAKQERRTGKEWMNAILKRREEAAALAQ</sequence>
<protein>
    <submittedName>
        <fullName evidence="1">Uncharacterized protein</fullName>
    </submittedName>
</protein>
<organism evidence="1 2">
    <name type="scientific">Cohnella yongneupensis</name>
    <dbReference type="NCBI Taxonomy" id="425006"/>
    <lineage>
        <taxon>Bacteria</taxon>
        <taxon>Bacillati</taxon>
        <taxon>Bacillota</taxon>
        <taxon>Bacilli</taxon>
        <taxon>Bacillales</taxon>
        <taxon>Paenibacillaceae</taxon>
        <taxon>Cohnella</taxon>
    </lineage>
</organism>
<dbReference type="RefSeq" id="WP_378110096.1">
    <property type="nucleotide sequence ID" value="NZ_JBHSNC010000007.1"/>
</dbReference>
<reference evidence="2" key="1">
    <citation type="journal article" date="2019" name="Int. J. Syst. Evol. Microbiol.">
        <title>The Global Catalogue of Microorganisms (GCM) 10K type strain sequencing project: providing services to taxonomists for standard genome sequencing and annotation.</title>
        <authorList>
            <consortium name="The Broad Institute Genomics Platform"/>
            <consortium name="The Broad Institute Genome Sequencing Center for Infectious Disease"/>
            <person name="Wu L."/>
            <person name="Ma J."/>
        </authorList>
    </citation>
    <scope>NUCLEOTIDE SEQUENCE [LARGE SCALE GENOMIC DNA]</scope>
    <source>
        <strain evidence="2">CGMCC 1.18578</strain>
    </source>
</reference>
<keyword evidence="2" id="KW-1185">Reference proteome</keyword>
<evidence type="ECO:0000313" key="1">
    <source>
        <dbReference type="EMBL" id="MFC5528270.1"/>
    </source>
</evidence>